<sequence length="138" mass="15795">MEVSEIPAWCEAFIGLPYEPGGKTRDGLDCWGLFNLVWSEQFGRPLPDYDGIMWRKGASPAEVSAGASTYCSRFAIIPDGEERVGDAIMFRMRGHPFHVAMVIAPGWMLHVEEKTDSCVARYRSIHWETRIVNFYRYE</sequence>
<gene>
    <name evidence="6" type="ORF">UFOVP32_18</name>
    <name evidence="7" type="ORF">UFOVP50_58</name>
</gene>
<proteinExistence type="inferred from homology"/>
<dbReference type="GO" id="GO:0008234">
    <property type="term" value="F:cysteine-type peptidase activity"/>
    <property type="evidence" value="ECO:0007669"/>
    <property type="project" value="UniProtKB-KW"/>
</dbReference>
<evidence type="ECO:0000313" key="7">
    <source>
        <dbReference type="EMBL" id="CAB4123766.1"/>
    </source>
</evidence>
<reference evidence="6" key="1">
    <citation type="submission" date="2020-04" db="EMBL/GenBank/DDBJ databases">
        <authorList>
            <person name="Chiriac C."/>
            <person name="Salcher M."/>
            <person name="Ghai R."/>
            <person name="Kavagutti S V."/>
        </authorList>
    </citation>
    <scope>NUCLEOTIDE SEQUENCE</scope>
</reference>
<evidence type="ECO:0000256" key="2">
    <source>
        <dbReference type="ARBA" id="ARBA00022670"/>
    </source>
</evidence>
<evidence type="ECO:0000259" key="5">
    <source>
        <dbReference type="PROSITE" id="PS51935"/>
    </source>
</evidence>
<dbReference type="PROSITE" id="PS51935">
    <property type="entry name" value="NLPC_P60"/>
    <property type="match status" value="1"/>
</dbReference>
<dbReference type="GO" id="GO:0006508">
    <property type="term" value="P:proteolysis"/>
    <property type="evidence" value="ECO:0007669"/>
    <property type="project" value="UniProtKB-KW"/>
</dbReference>
<dbReference type="Pfam" id="PF00877">
    <property type="entry name" value="NLPC_P60"/>
    <property type="match status" value="1"/>
</dbReference>
<evidence type="ECO:0000313" key="6">
    <source>
        <dbReference type="EMBL" id="CAB4122403.1"/>
    </source>
</evidence>
<dbReference type="InterPro" id="IPR038765">
    <property type="entry name" value="Papain-like_cys_pep_sf"/>
</dbReference>
<keyword evidence="4" id="KW-0788">Thiol protease</keyword>
<protein>
    <submittedName>
        <fullName evidence="6">Endopeptidase, NLPC/P60 domain containing protein</fullName>
    </submittedName>
</protein>
<dbReference type="GO" id="GO:0001897">
    <property type="term" value="P:symbiont-mediated cytolysis of host cell"/>
    <property type="evidence" value="ECO:0007669"/>
    <property type="project" value="UniProtKB-ARBA"/>
</dbReference>
<organism evidence="6">
    <name type="scientific">uncultured Caudovirales phage</name>
    <dbReference type="NCBI Taxonomy" id="2100421"/>
    <lineage>
        <taxon>Viruses</taxon>
        <taxon>Duplodnaviria</taxon>
        <taxon>Heunggongvirae</taxon>
        <taxon>Uroviricota</taxon>
        <taxon>Caudoviricetes</taxon>
        <taxon>Peduoviridae</taxon>
        <taxon>Maltschvirus</taxon>
        <taxon>Maltschvirus maltsch</taxon>
    </lineage>
</organism>
<keyword evidence="2" id="KW-0645">Protease</keyword>
<accession>A0A6J5KM68</accession>
<name>A0A6J5KM68_9CAUD</name>
<evidence type="ECO:0000256" key="3">
    <source>
        <dbReference type="ARBA" id="ARBA00022801"/>
    </source>
</evidence>
<evidence type="ECO:0000256" key="4">
    <source>
        <dbReference type="ARBA" id="ARBA00022807"/>
    </source>
</evidence>
<dbReference type="SUPFAM" id="SSF54001">
    <property type="entry name" value="Cysteine proteinases"/>
    <property type="match status" value="1"/>
</dbReference>
<dbReference type="Gene3D" id="3.90.1720.10">
    <property type="entry name" value="endopeptidase domain like (from Nostoc punctiforme)"/>
    <property type="match status" value="1"/>
</dbReference>
<dbReference type="EMBL" id="LR796173">
    <property type="protein sequence ID" value="CAB4123766.1"/>
    <property type="molecule type" value="Genomic_DNA"/>
</dbReference>
<evidence type="ECO:0000256" key="1">
    <source>
        <dbReference type="ARBA" id="ARBA00007074"/>
    </source>
</evidence>
<comment type="similarity">
    <text evidence="1">Belongs to the peptidase C40 family.</text>
</comment>
<dbReference type="InterPro" id="IPR000064">
    <property type="entry name" value="NLP_P60_dom"/>
</dbReference>
<dbReference type="EMBL" id="LR796160">
    <property type="protein sequence ID" value="CAB4122403.1"/>
    <property type="molecule type" value="Genomic_DNA"/>
</dbReference>
<feature type="domain" description="NlpC/P60" evidence="5">
    <location>
        <begin position="1"/>
        <end position="138"/>
    </location>
</feature>
<keyword evidence="3" id="KW-0378">Hydrolase</keyword>